<evidence type="ECO:0000313" key="1">
    <source>
        <dbReference type="EMBL" id="KAF1941719.1"/>
    </source>
</evidence>
<proteinExistence type="predicted"/>
<accession>A0A6A5SQB8</accession>
<organism evidence="1 2">
    <name type="scientific">Clathrospora elynae</name>
    <dbReference type="NCBI Taxonomy" id="706981"/>
    <lineage>
        <taxon>Eukaryota</taxon>
        <taxon>Fungi</taxon>
        <taxon>Dikarya</taxon>
        <taxon>Ascomycota</taxon>
        <taxon>Pezizomycotina</taxon>
        <taxon>Dothideomycetes</taxon>
        <taxon>Pleosporomycetidae</taxon>
        <taxon>Pleosporales</taxon>
        <taxon>Diademaceae</taxon>
        <taxon>Clathrospora</taxon>
    </lineage>
</organism>
<evidence type="ECO:0000313" key="2">
    <source>
        <dbReference type="Proteomes" id="UP000800038"/>
    </source>
</evidence>
<reference evidence="1" key="1">
    <citation type="journal article" date="2020" name="Stud. Mycol.">
        <title>101 Dothideomycetes genomes: a test case for predicting lifestyles and emergence of pathogens.</title>
        <authorList>
            <person name="Haridas S."/>
            <person name="Albert R."/>
            <person name="Binder M."/>
            <person name="Bloem J."/>
            <person name="Labutti K."/>
            <person name="Salamov A."/>
            <person name="Andreopoulos B."/>
            <person name="Baker S."/>
            <person name="Barry K."/>
            <person name="Bills G."/>
            <person name="Bluhm B."/>
            <person name="Cannon C."/>
            <person name="Castanera R."/>
            <person name="Culley D."/>
            <person name="Daum C."/>
            <person name="Ezra D."/>
            <person name="Gonzalez J."/>
            <person name="Henrissat B."/>
            <person name="Kuo A."/>
            <person name="Liang C."/>
            <person name="Lipzen A."/>
            <person name="Lutzoni F."/>
            <person name="Magnuson J."/>
            <person name="Mondo S."/>
            <person name="Nolan M."/>
            <person name="Ohm R."/>
            <person name="Pangilinan J."/>
            <person name="Park H.-J."/>
            <person name="Ramirez L."/>
            <person name="Alfaro M."/>
            <person name="Sun H."/>
            <person name="Tritt A."/>
            <person name="Yoshinaga Y."/>
            <person name="Zwiers L.-H."/>
            <person name="Turgeon B."/>
            <person name="Goodwin S."/>
            <person name="Spatafora J."/>
            <person name="Crous P."/>
            <person name="Grigoriev I."/>
        </authorList>
    </citation>
    <scope>NUCLEOTIDE SEQUENCE</scope>
    <source>
        <strain evidence="1">CBS 161.51</strain>
    </source>
</reference>
<dbReference type="Proteomes" id="UP000800038">
    <property type="component" value="Unassembled WGS sequence"/>
</dbReference>
<name>A0A6A5SQB8_9PLEO</name>
<dbReference type="EMBL" id="ML976044">
    <property type="protein sequence ID" value="KAF1941719.1"/>
    <property type="molecule type" value="Genomic_DNA"/>
</dbReference>
<sequence>MSRITCVWADLGDDADADEWYESTHIPDVVAKLETTARSGDQAEDNVFKEVAGIDGTYMTIYDLPDGVDAKDLDAQICPALDKLPTDARLDARCYTEYASWDREDWRGDSHDIQMWIVVLWQPALAIHDEFVKWFQTEFTPGLLESPELLRTRIFKLENASLVKDQKHEQVDTESMYQYMTFWEFDCDELPWEILVYLGSSERWRYYIEGGHVKWQIGQYLVNRMYPGGVGSPAVKRTSIVLNGERKGATNDSDSEADIA</sequence>
<protein>
    <submittedName>
        <fullName evidence="1">Uncharacterized protein</fullName>
    </submittedName>
</protein>
<keyword evidence="2" id="KW-1185">Reference proteome</keyword>
<dbReference type="AlphaFoldDB" id="A0A6A5SQB8"/>
<dbReference type="OrthoDB" id="3729777at2759"/>
<gene>
    <name evidence="1" type="ORF">EJ02DRAFT_404080</name>
</gene>